<keyword evidence="3 10" id="KW-0436">Ligase</keyword>
<dbReference type="SUPFAM" id="SSF52374">
    <property type="entry name" value="Nucleotidylyl transferase"/>
    <property type="match status" value="1"/>
</dbReference>
<keyword evidence="4 10" id="KW-0547">Nucleotide-binding</keyword>
<organism evidence="13 14">
    <name type="scientific">Candidatus Nomurabacteria bacterium RIFCSPLOWO2_01_FULL_36_16</name>
    <dbReference type="NCBI Taxonomy" id="1801767"/>
    <lineage>
        <taxon>Bacteria</taxon>
        <taxon>Candidatus Nomuraibacteriota</taxon>
    </lineage>
</organism>
<evidence type="ECO:0000259" key="12">
    <source>
        <dbReference type="SMART" id="SM01016"/>
    </source>
</evidence>
<keyword evidence="6 10" id="KW-0648">Protein biosynthesis</keyword>
<evidence type="ECO:0000256" key="2">
    <source>
        <dbReference type="ARBA" id="ARBA00012837"/>
    </source>
</evidence>
<evidence type="ECO:0000256" key="4">
    <source>
        <dbReference type="ARBA" id="ARBA00022741"/>
    </source>
</evidence>
<dbReference type="Gene3D" id="1.10.730.10">
    <property type="entry name" value="Isoleucyl-tRNA Synthetase, Domain 1"/>
    <property type="match status" value="1"/>
</dbReference>
<name>A0A1F6WYB9_9BACT</name>
<dbReference type="Proteomes" id="UP000177001">
    <property type="component" value="Unassembled WGS sequence"/>
</dbReference>
<evidence type="ECO:0000256" key="7">
    <source>
        <dbReference type="ARBA" id="ARBA00023146"/>
    </source>
</evidence>
<dbReference type="AlphaFoldDB" id="A0A1F6WYB9"/>
<dbReference type="InterPro" id="IPR009080">
    <property type="entry name" value="tRNAsynth_Ia_anticodon-bd"/>
</dbReference>
<dbReference type="FunFam" id="1.10.730.10:FF:000006">
    <property type="entry name" value="Arginyl-tRNA synthetase 2, mitochondrial"/>
    <property type="match status" value="1"/>
</dbReference>
<dbReference type="Gene3D" id="3.40.50.620">
    <property type="entry name" value="HUPs"/>
    <property type="match status" value="1"/>
</dbReference>
<dbReference type="InterPro" id="IPR014729">
    <property type="entry name" value="Rossmann-like_a/b/a_fold"/>
</dbReference>
<dbReference type="EMBL" id="MFUR01000008">
    <property type="protein sequence ID" value="OGI86889.1"/>
    <property type="molecule type" value="Genomic_DNA"/>
</dbReference>
<dbReference type="PANTHER" id="PTHR11956:SF5">
    <property type="entry name" value="ARGININE--TRNA LIGASE, CYTOPLASMIC"/>
    <property type="match status" value="1"/>
</dbReference>
<feature type="domain" description="DALR anticodon binding" evidence="11">
    <location>
        <begin position="478"/>
        <end position="593"/>
    </location>
</feature>
<dbReference type="InterPro" id="IPR008909">
    <property type="entry name" value="DALR_anticod-bd"/>
</dbReference>
<dbReference type="InterPro" id="IPR005148">
    <property type="entry name" value="Arg-tRNA-synth_N"/>
</dbReference>
<dbReference type="GO" id="GO:0005737">
    <property type="term" value="C:cytoplasm"/>
    <property type="evidence" value="ECO:0007669"/>
    <property type="project" value="UniProtKB-UniRule"/>
</dbReference>
<evidence type="ECO:0000256" key="8">
    <source>
        <dbReference type="ARBA" id="ARBA00049339"/>
    </source>
</evidence>
<gene>
    <name evidence="13" type="ORF">A3A91_03410</name>
</gene>
<sequence>MQEKIKNLIKEALKNLEILDIDFIVEHPEDLKNGDYSTNVAMICAKKLKTNPKDFAEKIKIEIDKNLPKEIIKTEVAGAGFINFHLSPGFFRGSIEEILNNKNFSQNNLFSGKKIMVEYTDPNPFKPFHIGHLMTNAIGESVARILECSGATVSRANYQGDVGLHVAKAIYGLLKNKKLQDKSGANANQAGRIGEAYVEGSLAYENDEESKPASAQGHSTLRVSDSMSYGEARKEIEEINKKIYARDDEEINKIYDWGFRVTMDAFEDLYKMLGTKFDFYFLESQMAPIGEGIVKDNVNNIFEESDDAIVFKAGKHDPKLHTRVFITSLGLPMYETKELGLAVEKFKTLPNMNLSIVVTANEQMDYMRVVAKALSLIYGEYTDKMKHITHGMMRLSTGKMSSRKGNIVTGESLIRDTIDLVSLKIKDREYDEELKSKIAEQVGVSAIKYSILKQSTGGDIAYDFEKSISFEGDSGPYLQYSYVRAKSVLEKAMKENILPDPHSENAPLEIFELEKILYRFPEVVERSAREYEPHYIANYLIEIAHSFNSFYGNNKVVDKEDKNSPYKIALTFAFTFVMKKGLHLLGIEAPEKM</sequence>
<dbReference type="InterPro" id="IPR035684">
    <property type="entry name" value="ArgRS_core"/>
</dbReference>
<evidence type="ECO:0000313" key="14">
    <source>
        <dbReference type="Proteomes" id="UP000177001"/>
    </source>
</evidence>
<dbReference type="InterPro" id="IPR001278">
    <property type="entry name" value="Arg-tRNA-ligase"/>
</dbReference>
<comment type="catalytic activity">
    <reaction evidence="8">
        <text>tRNA(Arg) + L-arginine + ATP = L-arginyl-tRNA(Arg) + AMP + diphosphate</text>
        <dbReference type="Rhea" id="RHEA:20301"/>
        <dbReference type="Rhea" id="RHEA-COMP:9658"/>
        <dbReference type="Rhea" id="RHEA-COMP:9673"/>
        <dbReference type="ChEBI" id="CHEBI:30616"/>
        <dbReference type="ChEBI" id="CHEBI:32682"/>
        <dbReference type="ChEBI" id="CHEBI:33019"/>
        <dbReference type="ChEBI" id="CHEBI:78442"/>
        <dbReference type="ChEBI" id="CHEBI:78513"/>
        <dbReference type="ChEBI" id="CHEBI:456215"/>
        <dbReference type="EC" id="6.1.1.19"/>
    </reaction>
</comment>
<keyword evidence="5 10" id="KW-0067">ATP-binding</keyword>
<dbReference type="Pfam" id="PF03485">
    <property type="entry name" value="Arg_tRNA_synt_N"/>
    <property type="match status" value="1"/>
</dbReference>
<dbReference type="SMART" id="SM01016">
    <property type="entry name" value="Arg_tRNA_synt_N"/>
    <property type="match status" value="1"/>
</dbReference>
<dbReference type="SMART" id="SM00836">
    <property type="entry name" value="DALR_1"/>
    <property type="match status" value="1"/>
</dbReference>
<evidence type="ECO:0000256" key="6">
    <source>
        <dbReference type="ARBA" id="ARBA00022917"/>
    </source>
</evidence>
<dbReference type="GO" id="GO:0004814">
    <property type="term" value="F:arginine-tRNA ligase activity"/>
    <property type="evidence" value="ECO:0007669"/>
    <property type="project" value="UniProtKB-UniRule"/>
</dbReference>
<dbReference type="Pfam" id="PF05746">
    <property type="entry name" value="DALR_1"/>
    <property type="match status" value="1"/>
</dbReference>
<dbReference type="InterPro" id="IPR036695">
    <property type="entry name" value="Arg-tRNA-synth_N_sf"/>
</dbReference>
<evidence type="ECO:0000256" key="3">
    <source>
        <dbReference type="ARBA" id="ARBA00022598"/>
    </source>
</evidence>
<protein>
    <recommendedName>
        <fullName evidence="2 9">Arginine--tRNA ligase</fullName>
        <ecNumber evidence="2 9">6.1.1.19</ecNumber>
    </recommendedName>
</protein>
<keyword evidence="7 10" id="KW-0030">Aminoacyl-tRNA synthetase</keyword>
<reference evidence="13 14" key="1">
    <citation type="journal article" date="2016" name="Nat. Commun.">
        <title>Thousands of microbial genomes shed light on interconnected biogeochemical processes in an aquifer system.</title>
        <authorList>
            <person name="Anantharaman K."/>
            <person name="Brown C.T."/>
            <person name="Hug L.A."/>
            <person name="Sharon I."/>
            <person name="Castelle C.J."/>
            <person name="Probst A.J."/>
            <person name="Thomas B.C."/>
            <person name="Singh A."/>
            <person name="Wilkins M.J."/>
            <person name="Karaoz U."/>
            <person name="Brodie E.L."/>
            <person name="Williams K.H."/>
            <person name="Hubbard S.S."/>
            <person name="Banfield J.F."/>
        </authorList>
    </citation>
    <scope>NUCLEOTIDE SEQUENCE [LARGE SCALE GENOMIC DNA]</scope>
</reference>
<evidence type="ECO:0000256" key="1">
    <source>
        <dbReference type="ARBA" id="ARBA00005594"/>
    </source>
</evidence>
<evidence type="ECO:0000256" key="10">
    <source>
        <dbReference type="RuleBase" id="RU363038"/>
    </source>
</evidence>
<dbReference type="Pfam" id="PF00750">
    <property type="entry name" value="tRNA-synt_1d"/>
    <property type="match status" value="1"/>
</dbReference>
<evidence type="ECO:0000256" key="9">
    <source>
        <dbReference type="NCBIfam" id="TIGR00456"/>
    </source>
</evidence>
<dbReference type="SUPFAM" id="SSF55190">
    <property type="entry name" value="Arginyl-tRNA synthetase (ArgRS), N-terminal 'additional' domain"/>
    <property type="match status" value="1"/>
</dbReference>
<dbReference type="PRINTS" id="PR01038">
    <property type="entry name" value="TRNASYNTHARG"/>
</dbReference>
<dbReference type="GO" id="GO:0006420">
    <property type="term" value="P:arginyl-tRNA aminoacylation"/>
    <property type="evidence" value="ECO:0007669"/>
    <property type="project" value="UniProtKB-UniRule"/>
</dbReference>
<dbReference type="EC" id="6.1.1.19" evidence="2 9"/>
<evidence type="ECO:0000313" key="13">
    <source>
        <dbReference type="EMBL" id="OGI86889.1"/>
    </source>
</evidence>
<accession>A0A1F6WYB9</accession>
<feature type="domain" description="Arginyl tRNA synthetase N-terminal" evidence="12">
    <location>
        <begin position="3"/>
        <end position="86"/>
    </location>
</feature>
<comment type="caution">
    <text evidence="13">The sequence shown here is derived from an EMBL/GenBank/DDBJ whole genome shotgun (WGS) entry which is preliminary data.</text>
</comment>
<evidence type="ECO:0000259" key="11">
    <source>
        <dbReference type="SMART" id="SM00836"/>
    </source>
</evidence>
<evidence type="ECO:0000256" key="5">
    <source>
        <dbReference type="ARBA" id="ARBA00022840"/>
    </source>
</evidence>
<dbReference type="GO" id="GO:0005524">
    <property type="term" value="F:ATP binding"/>
    <property type="evidence" value="ECO:0007669"/>
    <property type="project" value="UniProtKB-KW"/>
</dbReference>
<dbReference type="Gene3D" id="3.30.1360.70">
    <property type="entry name" value="Arginyl tRNA synthetase N-terminal domain"/>
    <property type="match status" value="1"/>
</dbReference>
<comment type="similarity">
    <text evidence="1 10">Belongs to the class-I aminoacyl-tRNA synthetase family.</text>
</comment>
<dbReference type="NCBIfam" id="TIGR00456">
    <property type="entry name" value="argS"/>
    <property type="match status" value="1"/>
</dbReference>
<proteinExistence type="inferred from homology"/>
<dbReference type="PANTHER" id="PTHR11956">
    <property type="entry name" value="ARGINYL-TRNA SYNTHETASE"/>
    <property type="match status" value="1"/>
</dbReference>
<dbReference type="SUPFAM" id="SSF47323">
    <property type="entry name" value="Anticodon-binding domain of a subclass of class I aminoacyl-tRNA synthetases"/>
    <property type="match status" value="1"/>
</dbReference>